<comment type="subcellular location">
    <subcellularLocation>
        <location evidence="7">Cytoplasm</location>
    </subcellularLocation>
</comment>
<keyword evidence="7" id="KW-0963">Cytoplasm</keyword>
<feature type="binding site" evidence="7">
    <location>
        <position position="149"/>
    </location>
    <ligand>
        <name>NAD(+)</name>
        <dbReference type="ChEBI" id="CHEBI:57540"/>
    </ligand>
</feature>
<feature type="active site" description="Proton acceptor" evidence="7">
    <location>
        <position position="181"/>
    </location>
</feature>
<dbReference type="Proteomes" id="UP000190951">
    <property type="component" value="Chromosome"/>
</dbReference>
<comment type="caution">
    <text evidence="7">Lacks conserved residue(s) required for the propagation of feature annotation.</text>
</comment>
<dbReference type="KEGG" id="crw:CROST_044520"/>
<dbReference type="STRING" id="84029.CROST_21450"/>
<dbReference type="PRINTS" id="PR00086">
    <property type="entry name" value="LLDHDRGNASE"/>
</dbReference>
<feature type="binding site" evidence="7">
    <location>
        <begin position="124"/>
        <end position="126"/>
    </location>
    <ligand>
        <name>NAD(+)</name>
        <dbReference type="ChEBI" id="CHEBI:57540"/>
    </ligand>
</feature>
<dbReference type="PANTHER" id="PTHR43128:SF16">
    <property type="entry name" value="L-LACTATE DEHYDROGENASE"/>
    <property type="match status" value="1"/>
</dbReference>
<dbReference type="InterPro" id="IPR001236">
    <property type="entry name" value="Lactate/malate_DH_N"/>
</dbReference>
<evidence type="ECO:0000256" key="5">
    <source>
        <dbReference type="ARBA" id="ARBA00023027"/>
    </source>
</evidence>
<comment type="similarity">
    <text evidence="2 7">Belongs to the LDH/MDH superfamily. LDH family.</text>
</comment>
<dbReference type="GO" id="GO:0006096">
    <property type="term" value="P:glycolytic process"/>
    <property type="evidence" value="ECO:0007669"/>
    <property type="project" value="UniProtKB-UniRule"/>
</dbReference>
<dbReference type="HAMAP" id="MF_00488">
    <property type="entry name" value="Lactate_dehydrog"/>
    <property type="match status" value="1"/>
</dbReference>
<organism evidence="8 9">
    <name type="scientific">Clostridium felsineum</name>
    <dbReference type="NCBI Taxonomy" id="36839"/>
    <lineage>
        <taxon>Bacteria</taxon>
        <taxon>Bacillati</taxon>
        <taxon>Bacillota</taxon>
        <taxon>Clostridia</taxon>
        <taxon>Eubacteriales</taxon>
        <taxon>Clostridiaceae</taxon>
        <taxon>Clostridium</taxon>
    </lineage>
</organism>
<evidence type="ECO:0000256" key="6">
    <source>
        <dbReference type="ARBA" id="ARBA00049258"/>
    </source>
</evidence>
<evidence type="ECO:0000313" key="9">
    <source>
        <dbReference type="Proteomes" id="UP000190951"/>
    </source>
</evidence>
<keyword evidence="9" id="KW-1185">Reference proteome</keyword>
<dbReference type="EC" id="1.1.1.27" evidence="3 7"/>
<dbReference type="InterPro" id="IPR015955">
    <property type="entry name" value="Lactate_DH/Glyco_Ohase_4_C"/>
</dbReference>
<feature type="binding site" evidence="7">
    <location>
        <position position="94"/>
    </location>
    <ligand>
        <name>substrate</name>
    </ligand>
</feature>
<evidence type="ECO:0000256" key="7">
    <source>
        <dbReference type="HAMAP-Rule" id="MF_00488"/>
    </source>
</evidence>
<feature type="binding site" evidence="7">
    <location>
        <position position="235"/>
    </location>
    <ligand>
        <name>substrate</name>
    </ligand>
</feature>
<dbReference type="GO" id="GO:0005737">
    <property type="term" value="C:cytoplasm"/>
    <property type="evidence" value="ECO:0007669"/>
    <property type="project" value="UniProtKB-SubCell"/>
</dbReference>
<sequence>MNFVKNKLVVVGAGMVGSAVLNSVLSLNLLSEVVIVDINDKKAQGEALDASHTTSFAYSPNVKVRAGSYEDCKDAQIVVITAGPSLKPDDKLDRLVLADTNVKVTDSIMKNIVKYTKDAIIIVVTNPVDIATYYCQNNFDYPKNKIMGTGTLLDTARMRKIIGKKYNVDSKNVHGYVLGEHGGSSFTSWSDVNIAGIPFDKLDDIFKVEAHADKEQIDTEVRDSGIEVLKLKGYTSAGIAMSVSRLVKAILLNEQSILPVSSTLEGEYGISDVALSIPCVITSNGIENKLEIPLSEDEIDKLNKSADSLKEIIKGLKDNK</sequence>
<comment type="activity regulation">
    <text evidence="7">Allosterically activated by fructose 1,6-bisphosphate (FBP).</text>
</comment>
<gene>
    <name evidence="8" type="primary">ldh_2</name>
    <name evidence="7" type="synonym">ldh</name>
    <name evidence="8" type="ORF">CROST_044520</name>
</gene>
<feature type="binding site" evidence="7">
    <location>
        <position position="174"/>
    </location>
    <ligand>
        <name>beta-D-fructose 1,6-bisphosphate</name>
        <dbReference type="ChEBI" id="CHEBI:32966"/>
        <note>allosteric activator</note>
    </ligand>
</feature>
<dbReference type="InterPro" id="IPR036291">
    <property type="entry name" value="NAD(P)-bd_dom_sf"/>
</dbReference>
<dbReference type="SUPFAM" id="SSF56327">
    <property type="entry name" value="LDH C-terminal domain-like"/>
    <property type="match status" value="1"/>
</dbReference>
<proteinExistence type="inferred from homology"/>
<dbReference type="Pfam" id="PF00056">
    <property type="entry name" value="Ldh_1_N"/>
    <property type="match status" value="1"/>
</dbReference>
<feature type="binding site" evidence="7">
    <location>
        <begin position="126"/>
        <end position="129"/>
    </location>
    <ligand>
        <name>substrate</name>
    </ligand>
</feature>
<evidence type="ECO:0000256" key="1">
    <source>
        <dbReference type="ARBA" id="ARBA00004843"/>
    </source>
</evidence>
<reference evidence="8 9" key="1">
    <citation type="submission" date="2022-04" db="EMBL/GenBank/DDBJ databases">
        <title>Genome sequence of C. roseum typestrain.</title>
        <authorList>
            <person name="Poehlein A."/>
            <person name="Schoch T."/>
            <person name="Duerre P."/>
            <person name="Daniel R."/>
        </authorList>
    </citation>
    <scope>NUCLEOTIDE SEQUENCE [LARGE SCALE GENOMIC DNA]</scope>
    <source>
        <strain evidence="8 9">DSM 7320</strain>
    </source>
</reference>
<evidence type="ECO:0000256" key="3">
    <source>
        <dbReference type="ARBA" id="ARBA00012967"/>
    </source>
</evidence>
<dbReference type="NCBIfam" id="TIGR01771">
    <property type="entry name" value="L-LDH-NAD"/>
    <property type="match status" value="1"/>
</dbReference>
<keyword evidence="4 7" id="KW-0560">Oxidoreductase</keyword>
<feature type="binding site" evidence="7">
    <location>
        <position position="42"/>
    </location>
    <ligand>
        <name>NAD(+)</name>
        <dbReference type="ChEBI" id="CHEBI:57540"/>
    </ligand>
</feature>
<evidence type="ECO:0000313" key="8">
    <source>
        <dbReference type="EMBL" id="URZ13686.1"/>
    </source>
</evidence>
<evidence type="ECO:0000256" key="2">
    <source>
        <dbReference type="ARBA" id="ARBA00006054"/>
    </source>
</evidence>
<keyword evidence="5 7" id="KW-0520">NAD</keyword>
<dbReference type="Gene3D" id="3.40.50.720">
    <property type="entry name" value="NAD(P)-binding Rossmann-like Domain"/>
    <property type="match status" value="1"/>
</dbReference>
<dbReference type="GO" id="GO:0004459">
    <property type="term" value="F:L-lactate dehydrogenase (NAD+) activity"/>
    <property type="evidence" value="ECO:0007669"/>
    <property type="project" value="UniProtKB-UniRule"/>
</dbReference>
<feature type="binding site" evidence="7">
    <location>
        <position position="69"/>
    </location>
    <ligand>
        <name>NAD(+)</name>
        <dbReference type="ChEBI" id="CHEBI:57540"/>
    </ligand>
</feature>
<dbReference type="InterPro" id="IPR022383">
    <property type="entry name" value="Lactate/malate_DH_C"/>
</dbReference>
<feature type="binding site" evidence="7">
    <location>
        <position position="107"/>
    </location>
    <ligand>
        <name>NAD(+)</name>
        <dbReference type="ChEBI" id="CHEBI:57540"/>
    </ligand>
</feature>
<feature type="binding site" evidence="7">
    <location>
        <position position="159"/>
    </location>
    <ligand>
        <name>beta-D-fructose 1,6-bisphosphate</name>
        <dbReference type="ChEBI" id="CHEBI:32966"/>
        <note>allosteric activator</note>
    </ligand>
</feature>
<protein>
    <recommendedName>
        <fullName evidence="3 7">L-lactate dehydrogenase</fullName>
        <shortName evidence="7">L-LDH</shortName>
        <ecNumber evidence="3 7">1.1.1.27</ecNumber>
    </recommendedName>
</protein>
<comment type="subunit">
    <text evidence="7">Homotetramer.</text>
</comment>
<feature type="binding site" evidence="7">
    <location>
        <position position="16"/>
    </location>
    <ligand>
        <name>NAD(+)</name>
        <dbReference type="ChEBI" id="CHEBI:57540"/>
    </ligand>
</feature>
<feature type="binding site" evidence="7">
    <location>
        <position position="37"/>
    </location>
    <ligand>
        <name>NAD(+)</name>
        <dbReference type="ChEBI" id="CHEBI:57540"/>
    </ligand>
</feature>
<dbReference type="InterPro" id="IPR001557">
    <property type="entry name" value="L-lactate/malate_DH"/>
</dbReference>
<dbReference type="Gene3D" id="3.90.110.10">
    <property type="entry name" value="Lactate dehydrogenase/glycoside hydrolase, family 4, C-terminal"/>
    <property type="match status" value="1"/>
</dbReference>
<dbReference type="PANTHER" id="PTHR43128">
    <property type="entry name" value="L-2-HYDROXYCARBOXYLATE DEHYDROGENASE (NAD(P)(+))"/>
    <property type="match status" value="1"/>
</dbReference>
<dbReference type="AlphaFoldDB" id="A0A1S8L5X1"/>
<dbReference type="RefSeq" id="WP_077833609.1">
    <property type="nucleotide sequence ID" value="NZ_CP096983.1"/>
</dbReference>
<dbReference type="PIRSF" id="PIRSF000102">
    <property type="entry name" value="Lac_mal_DH"/>
    <property type="match status" value="1"/>
</dbReference>
<comment type="catalytic activity">
    <reaction evidence="6 7">
        <text>(S)-lactate + NAD(+) = pyruvate + NADH + H(+)</text>
        <dbReference type="Rhea" id="RHEA:23444"/>
        <dbReference type="ChEBI" id="CHEBI:15361"/>
        <dbReference type="ChEBI" id="CHEBI:15378"/>
        <dbReference type="ChEBI" id="CHEBI:16651"/>
        <dbReference type="ChEBI" id="CHEBI:57540"/>
        <dbReference type="ChEBI" id="CHEBI:57945"/>
        <dbReference type="EC" id="1.1.1.27"/>
    </reaction>
</comment>
<dbReference type="GO" id="GO:0006089">
    <property type="term" value="P:lactate metabolic process"/>
    <property type="evidence" value="ECO:0007669"/>
    <property type="project" value="TreeGrafter"/>
</dbReference>
<dbReference type="InterPro" id="IPR011304">
    <property type="entry name" value="L-lactate_DH"/>
</dbReference>
<evidence type="ECO:0000256" key="4">
    <source>
        <dbReference type="ARBA" id="ARBA00023002"/>
    </source>
</evidence>
<name>A0A1S8L5X1_9CLOT</name>
<feature type="binding site" evidence="7">
    <location>
        <begin position="154"/>
        <end position="157"/>
    </location>
    <ligand>
        <name>substrate</name>
    </ligand>
</feature>
<accession>A0A1S8L5X1</accession>
<comment type="pathway">
    <text evidence="1 7">Fermentation; pyruvate fermentation to lactate; (S)-lactate from pyruvate: step 1/1.</text>
</comment>
<dbReference type="CDD" id="cd05290">
    <property type="entry name" value="LDH_3"/>
    <property type="match status" value="1"/>
</dbReference>
<dbReference type="EMBL" id="CP096983">
    <property type="protein sequence ID" value="URZ13686.1"/>
    <property type="molecule type" value="Genomic_DNA"/>
</dbReference>
<comment type="function">
    <text evidence="7">Catalyzes the conversion of lactate to pyruvate.</text>
</comment>
<dbReference type="Pfam" id="PF02866">
    <property type="entry name" value="Ldh_1_C"/>
    <property type="match status" value="1"/>
</dbReference>
<keyword evidence="7" id="KW-0021">Allosteric enzyme</keyword>
<dbReference type="SUPFAM" id="SSF51735">
    <property type="entry name" value="NAD(P)-binding Rossmann-fold domains"/>
    <property type="match status" value="1"/>
</dbReference>